<keyword evidence="13" id="KW-1185">Reference proteome</keyword>
<dbReference type="Proteomes" id="UP000515847">
    <property type="component" value="Chromosome"/>
</dbReference>
<dbReference type="KEGG" id="tfr:BR63_08145"/>
<evidence type="ECO:0000313" key="13">
    <source>
        <dbReference type="Proteomes" id="UP000515847"/>
    </source>
</evidence>
<gene>
    <name evidence="10" type="primary">trpF</name>
    <name evidence="12" type="ORF">BR63_08145</name>
</gene>
<dbReference type="UniPathway" id="UPA00035">
    <property type="reaction ID" value="UER00042"/>
</dbReference>
<evidence type="ECO:0000259" key="11">
    <source>
        <dbReference type="Pfam" id="PF00697"/>
    </source>
</evidence>
<evidence type="ECO:0000256" key="1">
    <source>
        <dbReference type="ARBA" id="ARBA00001164"/>
    </source>
</evidence>
<proteinExistence type="inferred from homology"/>
<evidence type="ECO:0000256" key="7">
    <source>
        <dbReference type="ARBA" id="ARBA00022822"/>
    </source>
</evidence>
<dbReference type="AlphaFoldDB" id="A0A7G6E8E3"/>
<feature type="domain" description="N-(5'phosphoribosyl) anthranilate isomerase (PRAI)" evidence="11">
    <location>
        <begin position="4"/>
        <end position="202"/>
    </location>
</feature>
<keyword evidence="8 10" id="KW-0057">Aromatic amino acid biosynthesis</keyword>
<organism evidence="12 13">
    <name type="scientific">Thermanaerosceptrum fracticalcis</name>
    <dbReference type="NCBI Taxonomy" id="1712410"/>
    <lineage>
        <taxon>Bacteria</taxon>
        <taxon>Bacillati</taxon>
        <taxon>Bacillota</taxon>
        <taxon>Clostridia</taxon>
        <taxon>Eubacteriales</taxon>
        <taxon>Peptococcaceae</taxon>
        <taxon>Thermanaerosceptrum</taxon>
    </lineage>
</organism>
<dbReference type="InterPro" id="IPR013785">
    <property type="entry name" value="Aldolase_TIM"/>
</dbReference>
<dbReference type="Gene3D" id="3.20.20.70">
    <property type="entry name" value="Aldolase class I"/>
    <property type="match status" value="1"/>
</dbReference>
<dbReference type="PANTHER" id="PTHR42894:SF1">
    <property type="entry name" value="N-(5'-PHOSPHORIBOSYL)ANTHRANILATE ISOMERASE"/>
    <property type="match status" value="1"/>
</dbReference>
<sequence length="209" mass="22943">MVWIKICGITNLADAETATAFGANALGFVFAPSKRKVEPDTARQIIKALPPEVEKIGVFVNEEVARVKEIANYCGLTGLQLHGEESPDYCSYFRNYDVIKAFRVSNYIDWQSIKPYVVNQCINKILLDTYVPQQLGGTGKTFPWEIVGEQEWEVPVIIAGGLNAGNAALAVRLGKPFGVDVASGVEKEPGKKDPVKLKAFIEKARGLEK</sequence>
<dbReference type="InterPro" id="IPR011060">
    <property type="entry name" value="RibuloseP-bd_barrel"/>
</dbReference>
<dbReference type="SUPFAM" id="SSF51366">
    <property type="entry name" value="Ribulose-phoshate binding barrel"/>
    <property type="match status" value="1"/>
</dbReference>
<dbReference type="InterPro" id="IPR001240">
    <property type="entry name" value="PRAI_dom"/>
</dbReference>
<name>A0A7G6E8E3_THEFR</name>
<protein>
    <recommendedName>
        <fullName evidence="5 10">N-(5'-phosphoribosyl)anthranilate isomerase</fullName>
        <shortName evidence="10">PRAI</shortName>
        <ecNumber evidence="4 10">5.3.1.24</ecNumber>
    </recommendedName>
</protein>
<dbReference type="NCBIfam" id="NF002298">
    <property type="entry name" value="PRK01222.1-4"/>
    <property type="match status" value="1"/>
</dbReference>
<dbReference type="FunFam" id="3.20.20.70:FF:000075">
    <property type="entry name" value="Tryptophan biosynthesis protein TRP1"/>
    <property type="match status" value="1"/>
</dbReference>
<dbReference type="CDD" id="cd00405">
    <property type="entry name" value="PRAI"/>
    <property type="match status" value="1"/>
</dbReference>
<evidence type="ECO:0000256" key="6">
    <source>
        <dbReference type="ARBA" id="ARBA00022605"/>
    </source>
</evidence>
<evidence type="ECO:0000256" key="5">
    <source>
        <dbReference type="ARBA" id="ARBA00022272"/>
    </source>
</evidence>
<evidence type="ECO:0000256" key="10">
    <source>
        <dbReference type="HAMAP-Rule" id="MF_00135"/>
    </source>
</evidence>
<evidence type="ECO:0000313" key="12">
    <source>
        <dbReference type="EMBL" id="QNB48347.1"/>
    </source>
</evidence>
<evidence type="ECO:0000256" key="2">
    <source>
        <dbReference type="ARBA" id="ARBA00004664"/>
    </source>
</evidence>
<dbReference type="PANTHER" id="PTHR42894">
    <property type="entry name" value="N-(5'-PHOSPHORIBOSYL)ANTHRANILATE ISOMERASE"/>
    <property type="match status" value="1"/>
</dbReference>
<evidence type="ECO:0000256" key="8">
    <source>
        <dbReference type="ARBA" id="ARBA00023141"/>
    </source>
</evidence>
<keyword evidence="9 10" id="KW-0413">Isomerase</keyword>
<dbReference type="EMBL" id="CP045798">
    <property type="protein sequence ID" value="QNB48347.1"/>
    <property type="molecule type" value="Genomic_DNA"/>
</dbReference>
<comment type="pathway">
    <text evidence="2 10">Amino-acid biosynthesis; L-tryptophan biosynthesis; L-tryptophan from chorismate: step 3/5.</text>
</comment>
<dbReference type="Pfam" id="PF00697">
    <property type="entry name" value="PRAI"/>
    <property type="match status" value="1"/>
</dbReference>
<evidence type="ECO:0000256" key="4">
    <source>
        <dbReference type="ARBA" id="ARBA00012572"/>
    </source>
</evidence>
<dbReference type="OrthoDB" id="9786954at2"/>
<comment type="similarity">
    <text evidence="3 10">Belongs to the TrpF family.</text>
</comment>
<reference evidence="12 13" key="1">
    <citation type="journal article" date="2019" name="Front. Microbiol.">
        <title>Thermoanaerosceptrum fracticalcis gen. nov. sp. nov., a Novel Fumarate-Fermenting Microorganism From a Deep Fractured Carbonate Aquifer of the US Great Basin.</title>
        <authorList>
            <person name="Hamilton-Brehm S.D."/>
            <person name="Stewart L.E."/>
            <person name="Zavarin M."/>
            <person name="Caldwell M."/>
            <person name="Lawson P.A."/>
            <person name="Onstott T.C."/>
            <person name="Grzymski J."/>
            <person name="Neveux I."/>
            <person name="Lollar B.S."/>
            <person name="Russell C.E."/>
            <person name="Moser D.P."/>
        </authorList>
    </citation>
    <scope>NUCLEOTIDE SEQUENCE [LARGE SCALE GENOMIC DNA]</scope>
    <source>
        <strain evidence="12 13">DRI-13</strain>
    </source>
</reference>
<dbReference type="HAMAP" id="MF_00135">
    <property type="entry name" value="PRAI"/>
    <property type="match status" value="1"/>
</dbReference>
<dbReference type="GO" id="GO:0000162">
    <property type="term" value="P:L-tryptophan biosynthetic process"/>
    <property type="evidence" value="ECO:0007669"/>
    <property type="project" value="UniProtKB-UniRule"/>
</dbReference>
<evidence type="ECO:0000256" key="3">
    <source>
        <dbReference type="ARBA" id="ARBA00007571"/>
    </source>
</evidence>
<keyword evidence="6 10" id="KW-0028">Amino-acid biosynthesis</keyword>
<keyword evidence="7 10" id="KW-0822">Tryptophan biosynthesis</keyword>
<evidence type="ECO:0000256" key="9">
    <source>
        <dbReference type="ARBA" id="ARBA00023235"/>
    </source>
</evidence>
<dbReference type="InterPro" id="IPR044643">
    <property type="entry name" value="TrpF_fam"/>
</dbReference>
<dbReference type="EC" id="5.3.1.24" evidence="4 10"/>
<comment type="catalytic activity">
    <reaction evidence="1 10">
        <text>N-(5-phospho-beta-D-ribosyl)anthranilate = 1-(2-carboxyphenylamino)-1-deoxy-D-ribulose 5-phosphate</text>
        <dbReference type="Rhea" id="RHEA:21540"/>
        <dbReference type="ChEBI" id="CHEBI:18277"/>
        <dbReference type="ChEBI" id="CHEBI:58613"/>
        <dbReference type="EC" id="5.3.1.24"/>
    </reaction>
</comment>
<accession>A0A7G6E8E3</accession>
<dbReference type="GO" id="GO:0004640">
    <property type="term" value="F:phosphoribosylanthranilate isomerase activity"/>
    <property type="evidence" value="ECO:0007669"/>
    <property type="project" value="UniProtKB-UniRule"/>
</dbReference>